<sequence length="127" mass="14037">MDPRQKVAAKKISNKKLGFGVIQEAPQPLPQLPTTQQKAAQKALRTKIDPALFISEAAWNLFERTRNWPLIVERGVDTETAPALGRRRCGVCKRKKCGHQPCRNQNRVEPANGGNRPRKGSDGSAQG</sequence>
<accession>A0AAV1DWI6</accession>
<proteinExistence type="predicted"/>
<protein>
    <submittedName>
        <fullName evidence="2">OLC1v1012676C1</fullName>
    </submittedName>
</protein>
<organism evidence="2 3">
    <name type="scientific">Oldenlandia corymbosa var. corymbosa</name>
    <dbReference type="NCBI Taxonomy" id="529605"/>
    <lineage>
        <taxon>Eukaryota</taxon>
        <taxon>Viridiplantae</taxon>
        <taxon>Streptophyta</taxon>
        <taxon>Embryophyta</taxon>
        <taxon>Tracheophyta</taxon>
        <taxon>Spermatophyta</taxon>
        <taxon>Magnoliopsida</taxon>
        <taxon>eudicotyledons</taxon>
        <taxon>Gunneridae</taxon>
        <taxon>Pentapetalae</taxon>
        <taxon>asterids</taxon>
        <taxon>lamiids</taxon>
        <taxon>Gentianales</taxon>
        <taxon>Rubiaceae</taxon>
        <taxon>Rubioideae</taxon>
        <taxon>Spermacoceae</taxon>
        <taxon>Hedyotis-Oldenlandia complex</taxon>
        <taxon>Oldenlandia</taxon>
    </lineage>
</organism>
<evidence type="ECO:0000313" key="2">
    <source>
        <dbReference type="EMBL" id="CAI9112256.1"/>
    </source>
</evidence>
<evidence type="ECO:0000256" key="1">
    <source>
        <dbReference type="SAM" id="MobiDB-lite"/>
    </source>
</evidence>
<evidence type="ECO:0000313" key="3">
    <source>
        <dbReference type="Proteomes" id="UP001161247"/>
    </source>
</evidence>
<keyword evidence="3" id="KW-1185">Reference proteome</keyword>
<dbReference type="EMBL" id="OX459124">
    <property type="protein sequence ID" value="CAI9112256.1"/>
    <property type="molecule type" value="Genomic_DNA"/>
</dbReference>
<dbReference type="Proteomes" id="UP001161247">
    <property type="component" value="Chromosome 7"/>
</dbReference>
<gene>
    <name evidence="2" type="ORF">OLC1_LOCUS19488</name>
</gene>
<dbReference type="AlphaFoldDB" id="A0AAV1DWI6"/>
<feature type="region of interest" description="Disordered" evidence="1">
    <location>
        <begin position="96"/>
        <end position="127"/>
    </location>
</feature>
<name>A0AAV1DWI6_OLDCO</name>
<reference evidence="2" key="1">
    <citation type="submission" date="2023-03" db="EMBL/GenBank/DDBJ databases">
        <authorList>
            <person name="Julca I."/>
        </authorList>
    </citation>
    <scope>NUCLEOTIDE SEQUENCE</scope>
</reference>